<organism evidence="2 3">
    <name type="scientific">Lunasporangiospora selenospora</name>
    <dbReference type="NCBI Taxonomy" id="979761"/>
    <lineage>
        <taxon>Eukaryota</taxon>
        <taxon>Fungi</taxon>
        <taxon>Fungi incertae sedis</taxon>
        <taxon>Mucoromycota</taxon>
        <taxon>Mortierellomycotina</taxon>
        <taxon>Mortierellomycetes</taxon>
        <taxon>Mortierellales</taxon>
        <taxon>Mortierellaceae</taxon>
        <taxon>Lunasporangiospora</taxon>
    </lineage>
</organism>
<feature type="transmembrane region" description="Helical" evidence="1">
    <location>
        <begin position="169"/>
        <end position="189"/>
    </location>
</feature>
<feature type="transmembrane region" description="Helical" evidence="1">
    <location>
        <begin position="86"/>
        <end position="107"/>
    </location>
</feature>
<dbReference type="OrthoDB" id="3210850at2759"/>
<keyword evidence="3" id="KW-1185">Reference proteome</keyword>
<protein>
    <recommendedName>
        <fullName evidence="4">Transmembrane protein</fullName>
    </recommendedName>
</protein>
<gene>
    <name evidence="2" type="ORF">BGW38_003532</name>
</gene>
<keyword evidence="1" id="KW-0812">Transmembrane</keyword>
<accession>A0A9P6FQH4</accession>
<dbReference type="PANTHER" id="PTHR38848:SF3">
    <property type="entry name" value="G-PROTEIN COUPLED RECEPTORS FAMILY 3 PROFILE DOMAIN-CONTAINING PROTEIN"/>
    <property type="match status" value="1"/>
</dbReference>
<evidence type="ECO:0000313" key="2">
    <source>
        <dbReference type="EMBL" id="KAF9579993.1"/>
    </source>
</evidence>
<dbReference type="AlphaFoldDB" id="A0A9P6FQH4"/>
<sequence>MDPFDDLSPRAHYQPDVSESLSLFLSLSCISVMSLLFGRKTSGTTWSTINYARGLVIALYILSWAFSIMAAMLVQTNNMNLLSCQLSIWTCIFLYASSKVVIYLFLVERVHVVTAIGVTRWNSRTYKFNLAFLSPYLAIMILAIVFRVATITPEGHCNIGLLKPAAVPFIVYDILASTWLTGLFVHALLSSTSMLQGPTKSKLRDVARRTLVGSVFALVLSCANISTLVYFSGQERGLFCLASCTLDVTLNAITIHWVTSRAGGKNKDSRDSSDVDRVVVPRNHRIGFQPSPQQPDHYAMQGLSMEKQFSPLQSHISVTVESYVEEYHQMQYGKRSTTDY</sequence>
<evidence type="ECO:0000256" key="1">
    <source>
        <dbReference type="SAM" id="Phobius"/>
    </source>
</evidence>
<evidence type="ECO:0000313" key="3">
    <source>
        <dbReference type="Proteomes" id="UP000780801"/>
    </source>
</evidence>
<keyword evidence="1" id="KW-0472">Membrane</keyword>
<feature type="transmembrane region" description="Helical" evidence="1">
    <location>
        <begin position="128"/>
        <end position="149"/>
    </location>
</feature>
<proteinExistence type="predicted"/>
<name>A0A9P6FQH4_9FUNG</name>
<feature type="transmembrane region" description="Helical" evidence="1">
    <location>
        <begin position="210"/>
        <end position="231"/>
    </location>
</feature>
<reference evidence="2" key="1">
    <citation type="journal article" date="2020" name="Fungal Divers.">
        <title>Resolving the Mortierellaceae phylogeny through synthesis of multi-gene phylogenetics and phylogenomics.</title>
        <authorList>
            <person name="Vandepol N."/>
            <person name="Liber J."/>
            <person name="Desiro A."/>
            <person name="Na H."/>
            <person name="Kennedy M."/>
            <person name="Barry K."/>
            <person name="Grigoriev I.V."/>
            <person name="Miller A.N."/>
            <person name="O'Donnell K."/>
            <person name="Stajich J.E."/>
            <person name="Bonito G."/>
        </authorList>
    </citation>
    <scope>NUCLEOTIDE SEQUENCE</scope>
    <source>
        <strain evidence="2">KOD1015</strain>
    </source>
</reference>
<comment type="caution">
    <text evidence="2">The sequence shown here is derived from an EMBL/GenBank/DDBJ whole genome shotgun (WGS) entry which is preliminary data.</text>
</comment>
<evidence type="ECO:0008006" key="4">
    <source>
        <dbReference type="Google" id="ProtNLM"/>
    </source>
</evidence>
<keyword evidence="1" id="KW-1133">Transmembrane helix</keyword>
<dbReference type="PANTHER" id="PTHR38848">
    <property type="entry name" value="G-PROTEIN COUPLED RECEPTORS FAMILY 3 PROFILE DOMAIN-CONTAINING PROTEIN"/>
    <property type="match status" value="1"/>
</dbReference>
<feature type="transmembrane region" description="Helical" evidence="1">
    <location>
        <begin position="20"/>
        <end position="38"/>
    </location>
</feature>
<feature type="transmembrane region" description="Helical" evidence="1">
    <location>
        <begin position="50"/>
        <end position="74"/>
    </location>
</feature>
<dbReference type="Proteomes" id="UP000780801">
    <property type="component" value="Unassembled WGS sequence"/>
</dbReference>
<dbReference type="EMBL" id="JAABOA010002350">
    <property type="protein sequence ID" value="KAF9579993.1"/>
    <property type="molecule type" value="Genomic_DNA"/>
</dbReference>